<proteinExistence type="predicted"/>
<accession>A0AA44BQG4</accession>
<protein>
    <submittedName>
        <fullName evidence="1">Uncharacterized protein</fullName>
    </submittedName>
</protein>
<gene>
    <name evidence="1" type="ORF">FC964_19450</name>
</gene>
<comment type="caution">
    <text evidence="1">The sequence shown here is derived from an EMBL/GenBank/DDBJ whole genome shotgun (WGS) entry which is preliminary data.</text>
</comment>
<evidence type="ECO:0000313" key="2">
    <source>
        <dbReference type="Proteomes" id="UP000482543"/>
    </source>
</evidence>
<name>A0AA44BQG4_CLOBO</name>
<evidence type="ECO:0000313" key="1">
    <source>
        <dbReference type="EMBL" id="NFI23484.1"/>
    </source>
</evidence>
<sequence>MNKENLYNVIYAVVNVILKSRVQDVWSEGTTTCALNSKKFGAWHQNLMTE</sequence>
<dbReference type="AlphaFoldDB" id="A0AA44BQG4"/>
<organism evidence="1 2">
    <name type="scientific">Clostridium botulinum</name>
    <dbReference type="NCBI Taxonomy" id="1491"/>
    <lineage>
        <taxon>Bacteria</taxon>
        <taxon>Bacillati</taxon>
        <taxon>Bacillota</taxon>
        <taxon>Clostridia</taxon>
        <taxon>Eubacteriales</taxon>
        <taxon>Clostridiaceae</taxon>
        <taxon>Clostridium</taxon>
    </lineage>
</organism>
<reference evidence="1 2" key="1">
    <citation type="submission" date="2019-04" db="EMBL/GenBank/DDBJ databases">
        <title>Genome sequencing of Clostridium botulinum Groups I-IV and Clostridium butyricum.</title>
        <authorList>
            <person name="Brunt J."/>
            <person name="Van Vliet A.H.M."/>
            <person name="Stringer S.C."/>
            <person name="Carter A.T."/>
            <person name="Peck M.W."/>
        </authorList>
    </citation>
    <scope>NUCLEOTIDE SEQUENCE [LARGE SCALE GENOMIC DNA]</scope>
    <source>
        <strain evidence="1 2">IFR 15/034</strain>
    </source>
</reference>
<dbReference type="Proteomes" id="UP000482543">
    <property type="component" value="Unassembled WGS sequence"/>
</dbReference>
<dbReference type="EMBL" id="SWRJ01000014">
    <property type="protein sequence ID" value="NFI23484.1"/>
    <property type="molecule type" value="Genomic_DNA"/>
</dbReference>